<organism evidence="1 2">
    <name type="scientific">Hyalomma asiaticum</name>
    <name type="common">Tick</name>
    <dbReference type="NCBI Taxonomy" id="266040"/>
    <lineage>
        <taxon>Eukaryota</taxon>
        <taxon>Metazoa</taxon>
        <taxon>Ecdysozoa</taxon>
        <taxon>Arthropoda</taxon>
        <taxon>Chelicerata</taxon>
        <taxon>Arachnida</taxon>
        <taxon>Acari</taxon>
        <taxon>Parasitiformes</taxon>
        <taxon>Ixodida</taxon>
        <taxon>Ixodoidea</taxon>
        <taxon>Ixodidae</taxon>
        <taxon>Hyalomminae</taxon>
        <taxon>Hyalomma</taxon>
    </lineage>
</organism>
<evidence type="ECO:0000313" key="2">
    <source>
        <dbReference type="Proteomes" id="UP000821845"/>
    </source>
</evidence>
<proteinExistence type="predicted"/>
<accession>A0ACB7SRQ2</accession>
<dbReference type="EMBL" id="CM023483">
    <property type="protein sequence ID" value="KAH6937360.1"/>
    <property type="molecule type" value="Genomic_DNA"/>
</dbReference>
<name>A0ACB7SRQ2_HYAAI</name>
<comment type="caution">
    <text evidence="1">The sequence shown here is derived from an EMBL/GenBank/DDBJ whole genome shotgun (WGS) entry which is preliminary data.</text>
</comment>
<dbReference type="Proteomes" id="UP000821845">
    <property type="component" value="Chromosome 3"/>
</dbReference>
<protein>
    <submittedName>
        <fullName evidence="1">Uncharacterized protein</fullName>
    </submittedName>
</protein>
<gene>
    <name evidence="1" type="ORF">HPB50_027256</name>
</gene>
<keyword evidence="2" id="KW-1185">Reference proteome</keyword>
<reference evidence="1" key="1">
    <citation type="submission" date="2020-05" db="EMBL/GenBank/DDBJ databases">
        <title>Large-scale comparative analyses of tick genomes elucidate their genetic diversity and vector capacities.</title>
        <authorList>
            <person name="Jia N."/>
            <person name="Wang J."/>
            <person name="Shi W."/>
            <person name="Du L."/>
            <person name="Sun Y."/>
            <person name="Zhan W."/>
            <person name="Jiang J."/>
            <person name="Wang Q."/>
            <person name="Zhang B."/>
            <person name="Ji P."/>
            <person name="Sakyi L.B."/>
            <person name="Cui X."/>
            <person name="Yuan T."/>
            <person name="Jiang B."/>
            <person name="Yang W."/>
            <person name="Lam T.T.-Y."/>
            <person name="Chang Q."/>
            <person name="Ding S."/>
            <person name="Wang X."/>
            <person name="Zhu J."/>
            <person name="Ruan X."/>
            <person name="Zhao L."/>
            <person name="Wei J."/>
            <person name="Que T."/>
            <person name="Du C."/>
            <person name="Cheng J."/>
            <person name="Dai P."/>
            <person name="Han X."/>
            <person name="Huang E."/>
            <person name="Gao Y."/>
            <person name="Liu J."/>
            <person name="Shao H."/>
            <person name="Ye R."/>
            <person name="Li L."/>
            <person name="Wei W."/>
            <person name="Wang X."/>
            <person name="Wang C."/>
            <person name="Yang T."/>
            <person name="Huo Q."/>
            <person name="Li W."/>
            <person name="Guo W."/>
            <person name="Chen H."/>
            <person name="Zhou L."/>
            <person name="Ni X."/>
            <person name="Tian J."/>
            <person name="Zhou Y."/>
            <person name="Sheng Y."/>
            <person name="Liu T."/>
            <person name="Pan Y."/>
            <person name="Xia L."/>
            <person name="Li J."/>
            <person name="Zhao F."/>
            <person name="Cao W."/>
        </authorList>
    </citation>
    <scope>NUCLEOTIDE SEQUENCE</scope>
    <source>
        <strain evidence="1">Hyas-2018</strain>
    </source>
</reference>
<sequence>MWRRWRPSRSHNSRAVCTRNTMQADAGPANVTGSSNDLVTLRPARAAALFGCVRKDARSVAFVDAARYGSSDRFVAAVADHSSNLLNAAAMRGLSPVAAV</sequence>
<evidence type="ECO:0000313" key="1">
    <source>
        <dbReference type="EMBL" id="KAH6937360.1"/>
    </source>
</evidence>